<dbReference type="Pfam" id="PF12146">
    <property type="entry name" value="Hydrolase_4"/>
    <property type="match status" value="1"/>
</dbReference>
<dbReference type="PANTHER" id="PTHR11614">
    <property type="entry name" value="PHOSPHOLIPASE-RELATED"/>
    <property type="match status" value="1"/>
</dbReference>
<accession>A0A1R2CDD4</accession>
<feature type="domain" description="Serine aminopeptidase S33" evidence="1">
    <location>
        <begin position="45"/>
        <end position="280"/>
    </location>
</feature>
<organism evidence="2 3">
    <name type="scientific">Stentor coeruleus</name>
    <dbReference type="NCBI Taxonomy" id="5963"/>
    <lineage>
        <taxon>Eukaryota</taxon>
        <taxon>Sar</taxon>
        <taxon>Alveolata</taxon>
        <taxon>Ciliophora</taxon>
        <taxon>Postciliodesmatophora</taxon>
        <taxon>Heterotrichea</taxon>
        <taxon>Heterotrichida</taxon>
        <taxon>Stentoridae</taxon>
        <taxon>Stentor</taxon>
    </lineage>
</organism>
<proteinExistence type="predicted"/>
<protein>
    <recommendedName>
        <fullName evidence="1">Serine aminopeptidase S33 domain-containing protein</fullName>
    </recommendedName>
</protein>
<dbReference type="InterPro" id="IPR029058">
    <property type="entry name" value="AB_hydrolase_fold"/>
</dbReference>
<dbReference type="InterPro" id="IPR022742">
    <property type="entry name" value="Hydrolase_4"/>
</dbReference>
<dbReference type="SUPFAM" id="SSF53474">
    <property type="entry name" value="alpha/beta-Hydrolases"/>
    <property type="match status" value="1"/>
</dbReference>
<dbReference type="PRINTS" id="PR00111">
    <property type="entry name" value="ABHYDROLASE"/>
</dbReference>
<evidence type="ECO:0000259" key="1">
    <source>
        <dbReference type="Pfam" id="PF12146"/>
    </source>
</evidence>
<dbReference type="InterPro" id="IPR000073">
    <property type="entry name" value="AB_hydrolase_1"/>
</dbReference>
<comment type="caution">
    <text evidence="2">The sequence shown here is derived from an EMBL/GenBank/DDBJ whole genome shotgun (WGS) entry which is preliminary data.</text>
</comment>
<evidence type="ECO:0000313" key="2">
    <source>
        <dbReference type="EMBL" id="OMJ87028.1"/>
    </source>
</evidence>
<dbReference type="EMBL" id="MPUH01000188">
    <property type="protein sequence ID" value="OMJ87028.1"/>
    <property type="molecule type" value="Genomic_DNA"/>
</dbReference>
<dbReference type="Proteomes" id="UP000187209">
    <property type="component" value="Unassembled WGS sequence"/>
</dbReference>
<dbReference type="InterPro" id="IPR051044">
    <property type="entry name" value="MAG_DAG_Lipase"/>
</dbReference>
<gene>
    <name evidence="2" type="ORF">SteCoe_11357</name>
</gene>
<name>A0A1R2CDD4_9CILI</name>
<sequence length="303" mass="34852">MGEWWTKFIGKLPNAGIFYPEERWLKLSSYNGKKLWTYRFHRKYPKALIFIFHGMFSESNDTSHIAKFFYENGYAVFAIDQEGHGRSQGNRGLIKSIEELVSDSEKYVLLTKEHYPENTPIFLFGISLGGTIAGQIAILQSDIINGILLFAPALGLREDFEPLAQKLIQCLSLLCGCFHLSKFDETLSSRNSLYIEYNEENPYSYTGKMNISTAAAVLTGLKMLQKGLIRISVPVVIVQGGNDNIISYEESRKFIEDCGSEDKEFWFYEEMYHDVLFEPEIEEIAYRALEWINCRLASNYLLK</sequence>
<dbReference type="OrthoDB" id="2498029at2759"/>
<dbReference type="AlphaFoldDB" id="A0A1R2CDD4"/>
<evidence type="ECO:0000313" key="3">
    <source>
        <dbReference type="Proteomes" id="UP000187209"/>
    </source>
</evidence>
<dbReference type="Gene3D" id="3.40.50.1820">
    <property type="entry name" value="alpha/beta hydrolase"/>
    <property type="match status" value="1"/>
</dbReference>
<reference evidence="2 3" key="1">
    <citation type="submission" date="2016-11" db="EMBL/GenBank/DDBJ databases">
        <title>The macronuclear genome of Stentor coeruleus: a giant cell with tiny introns.</title>
        <authorList>
            <person name="Slabodnick M."/>
            <person name="Ruby J.G."/>
            <person name="Reiff S.B."/>
            <person name="Swart E.C."/>
            <person name="Gosai S."/>
            <person name="Prabakaran S."/>
            <person name="Witkowska E."/>
            <person name="Larue G.E."/>
            <person name="Fisher S."/>
            <person name="Freeman R.M."/>
            <person name="Gunawardena J."/>
            <person name="Chu W."/>
            <person name="Stover N.A."/>
            <person name="Gregory B.D."/>
            <person name="Nowacki M."/>
            <person name="Derisi J."/>
            <person name="Roy S.W."/>
            <person name="Marshall W.F."/>
            <person name="Sood P."/>
        </authorList>
    </citation>
    <scope>NUCLEOTIDE SEQUENCE [LARGE SCALE GENOMIC DNA]</scope>
    <source>
        <strain evidence="2">WM001</strain>
    </source>
</reference>
<keyword evidence="3" id="KW-1185">Reference proteome</keyword>